<dbReference type="RefSeq" id="WP_012827383.1">
    <property type="nucleotide sequence ID" value="NC_013440.1"/>
</dbReference>
<feature type="compositionally biased region" description="Basic and acidic residues" evidence="6">
    <location>
        <begin position="1026"/>
        <end position="1035"/>
    </location>
</feature>
<feature type="compositionally biased region" description="Low complexity" evidence="6">
    <location>
        <begin position="1001"/>
        <end position="1010"/>
    </location>
</feature>
<feature type="binding site" evidence="5">
    <location>
        <position position="72"/>
    </location>
    <ligand>
        <name>ATP</name>
        <dbReference type="ChEBI" id="CHEBI:30616"/>
    </ligand>
</feature>
<dbReference type="KEGG" id="hoh:Hoch_2232"/>
<dbReference type="Proteomes" id="UP000001880">
    <property type="component" value="Chromosome"/>
</dbReference>
<feature type="region of interest" description="Disordered" evidence="6">
    <location>
        <begin position="944"/>
        <end position="1010"/>
    </location>
</feature>
<feature type="region of interest" description="Disordered" evidence="6">
    <location>
        <begin position="879"/>
        <end position="898"/>
    </location>
</feature>
<reference evidence="9 10" key="1">
    <citation type="journal article" date="2010" name="Stand. Genomic Sci.">
        <title>Complete genome sequence of Haliangium ochraceum type strain (SMP-2).</title>
        <authorList>
            <consortium name="US DOE Joint Genome Institute (JGI-PGF)"/>
            <person name="Ivanova N."/>
            <person name="Daum C."/>
            <person name="Lang E."/>
            <person name="Abt B."/>
            <person name="Kopitz M."/>
            <person name="Saunders E."/>
            <person name="Lapidus A."/>
            <person name="Lucas S."/>
            <person name="Glavina Del Rio T."/>
            <person name="Nolan M."/>
            <person name="Tice H."/>
            <person name="Copeland A."/>
            <person name="Cheng J.F."/>
            <person name="Chen F."/>
            <person name="Bruce D."/>
            <person name="Goodwin L."/>
            <person name="Pitluck S."/>
            <person name="Mavromatis K."/>
            <person name="Pati A."/>
            <person name="Mikhailova N."/>
            <person name="Chen A."/>
            <person name="Palaniappan K."/>
            <person name="Land M."/>
            <person name="Hauser L."/>
            <person name="Chang Y.J."/>
            <person name="Jeffries C.D."/>
            <person name="Detter J.C."/>
            <person name="Brettin T."/>
            <person name="Rohde M."/>
            <person name="Goker M."/>
            <person name="Bristow J."/>
            <person name="Markowitz V."/>
            <person name="Eisen J.A."/>
            <person name="Hugenholtz P."/>
            <person name="Kyrpides N.C."/>
            <person name="Klenk H.P."/>
        </authorList>
    </citation>
    <scope>NUCLEOTIDE SEQUENCE [LARGE SCALE GENOMIC DNA]</scope>
    <source>
        <strain evidence="10">DSM 14365 / CIP 107738 / JCM 11303 / AJ 13395 / SMP-2</strain>
    </source>
</reference>
<keyword evidence="4 5" id="KW-0067">ATP-binding</keyword>
<dbReference type="InterPro" id="IPR011009">
    <property type="entry name" value="Kinase-like_dom_sf"/>
</dbReference>
<dbReference type="OrthoDB" id="9801841at2"/>
<dbReference type="eggNOG" id="COG3170">
    <property type="taxonomic scope" value="Bacteria"/>
</dbReference>
<dbReference type="SUPFAM" id="SSF52540">
    <property type="entry name" value="P-loop containing nucleoside triphosphate hydrolases"/>
    <property type="match status" value="1"/>
</dbReference>
<gene>
    <name evidence="9" type="ordered locus">Hoch_2232</name>
</gene>
<dbReference type="AlphaFoldDB" id="D0LHU6"/>
<feature type="transmembrane region" description="Helical" evidence="7">
    <location>
        <begin position="801"/>
        <end position="824"/>
    </location>
</feature>
<keyword evidence="3 9" id="KW-0418">Kinase</keyword>
<feature type="compositionally biased region" description="Low complexity" evidence="6">
    <location>
        <begin position="944"/>
        <end position="967"/>
    </location>
</feature>
<dbReference type="SMART" id="SM00220">
    <property type="entry name" value="S_TKc"/>
    <property type="match status" value="1"/>
</dbReference>
<keyword evidence="2 5" id="KW-0547">Nucleotide-binding</keyword>
<evidence type="ECO:0000256" key="3">
    <source>
        <dbReference type="ARBA" id="ARBA00022777"/>
    </source>
</evidence>
<keyword evidence="1" id="KW-0808">Transferase</keyword>
<dbReference type="PROSITE" id="PS00107">
    <property type="entry name" value="PROTEIN_KINASE_ATP"/>
    <property type="match status" value="1"/>
</dbReference>
<dbReference type="STRING" id="502025.Hoch_2232"/>
<evidence type="ECO:0000256" key="2">
    <source>
        <dbReference type="ARBA" id="ARBA00022741"/>
    </source>
</evidence>
<evidence type="ECO:0000256" key="4">
    <source>
        <dbReference type="ARBA" id="ARBA00022840"/>
    </source>
</evidence>
<dbReference type="GO" id="GO:0005524">
    <property type="term" value="F:ATP binding"/>
    <property type="evidence" value="ECO:0007669"/>
    <property type="project" value="UniProtKB-UniRule"/>
</dbReference>
<evidence type="ECO:0000256" key="1">
    <source>
        <dbReference type="ARBA" id="ARBA00022679"/>
    </source>
</evidence>
<proteinExistence type="predicted"/>
<dbReference type="Pfam" id="PF00069">
    <property type="entry name" value="Pkinase"/>
    <property type="match status" value="1"/>
</dbReference>
<evidence type="ECO:0000313" key="9">
    <source>
        <dbReference type="EMBL" id="ACY14775.1"/>
    </source>
</evidence>
<dbReference type="EMBL" id="CP001804">
    <property type="protein sequence ID" value="ACY14775.1"/>
    <property type="molecule type" value="Genomic_DNA"/>
</dbReference>
<feature type="region of interest" description="Disordered" evidence="6">
    <location>
        <begin position="1026"/>
        <end position="1056"/>
    </location>
</feature>
<dbReference type="GO" id="GO:0004674">
    <property type="term" value="F:protein serine/threonine kinase activity"/>
    <property type="evidence" value="ECO:0007669"/>
    <property type="project" value="UniProtKB-KW"/>
</dbReference>
<dbReference type="SUPFAM" id="SSF56112">
    <property type="entry name" value="Protein kinase-like (PK-like)"/>
    <property type="match status" value="1"/>
</dbReference>
<dbReference type="Gene3D" id="1.10.510.10">
    <property type="entry name" value="Transferase(Phosphotransferase) domain 1"/>
    <property type="match status" value="1"/>
</dbReference>
<feature type="compositionally biased region" description="Low complexity" evidence="6">
    <location>
        <begin position="977"/>
        <end position="991"/>
    </location>
</feature>
<accession>D0LHU6</accession>
<sequence>MAPAPLSGPPTIDDLGHAETLSGELPSQALARPRGPGERIYQYEIIRELGRGGMGAVYLARDLKLARRVAIKFLLGGSPAQRERFLLEARATARCNHENIVVIHEVNEYRETPFLVLEYLEGRALGSLIGAGPMAPQQAVALALPIARALAHAHGHEIVHRDLKPDNVLVTEAGAIKVLDFGIAKLLAQGGGDGRGPGEPLRVRRPDDTQLGALVGTLAYMSPEQWRGEEVDHRSDLWAFGVMLYEMVVGHHPLERSEVGALEEVRELDVPMPRVQDGGAAVPEDLVALIERCLIKPREQRIASAQAVVEALEAMGPNRPSYQLAAGENPYLGLATFQVADENRYFGRAREIDEVLARMGEQPLLGVAGPTGIGKSSFVRAGLLATLARAAAPWESVVVRPGRDPFAALARAVAPWLSLTLDPGAPSASKASARRGEEDGAAAEHTAQRSLVARLRSEPGYLGTLLRHRARRQGTRILLVIDPFEELYTLTADADTRLAFTACLAGVADDAAEPVRVMISVRSDFLDRLAEDRHFLSELTNGLVFLAAPDRRGLAEALTHPAQMAGYRFESQRMVDEILDAVEATPGSLPLLQFVATKLWERRDTEAQLLTEDSYRELGGIFGALASHADAVVSTVARTSPRAYGIARTLMQRLVTAERTRAIASMAELREIFDSESEVDQVIGRLVEARLLVVQSGDGQGGDGGGATVEIVHDSLIHSWPRLRRWLDDTEDDQVFLDQLRAVAKRWEATGRPHGLLWRDEAAREARRWRERYQGRLSAGDEAYLRATFALEGRITRRRRVLAIAALTLLAAVALTALVAAVLIRDAEQRAQEKAASEAVLRRDLQRTLNDIGEASQQLQASERARQWARAQLVRQEDARLEAERAADRAESQAEDDRRRLMELLREIQAGDGAMSEIDGAELPEALPATDTGAALESAAGELAGAPEPGAEPGAAGEDGAGTAAPGDEQERPPPAGADTGAGAAATESGTGAEGAGREPGAGAALSAADRAALRAELERTREALQRAQNERDALRQQLGEAGEGAGPGAGADADETLRALEQQLAEERALRESLQRQLEASESP</sequence>
<protein>
    <submittedName>
        <fullName evidence="9">Serine/threonine protein kinase</fullName>
    </submittedName>
</protein>
<keyword evidence="7" id="KW-0812">Transmembrane</keyword>
<dbReference type="PROSITE" id="PS00108">
    <property type="entry name" value="PROTEIN_KINASE_ST"/>
    <property type="match status" value="1"/>
</dbReference>
<dbReference type="InterPro" id="IPR017441">
    <property type="entry name" value="Protein_kinase_ATP_BS"/>
</dbReference>
<dbReference type="InterPro" id="IPR027417">
    <property type="entry name" value="P-loop_NTPase"/>
</dbReference>
<organism evidence="9 10">
    <name type="scientific">Haliangium ochraceum (strain DSM 14365 / JCM 11303 / SMP-2)</name>
    <dbReference type="NCBI Taxonomy" id="502025"/>
    <lineage>
        <taxon>Bacteria</taxon>
        <taxon>Pseudomonadati</taxon>
        <taxon>Myxococcota</taxon>
        <taxon>Polyangia</taxon>
        <taxon>Haliangiales</taxon>
        <taxon>Kofleriaceae</taxon>
        <taxon>Haliangium</taxon>
    </lineage>
</organism>
<dbReference type="InterPro" id="IPR008271">
    <property type="entry name" value="Ser/Thr_kinase_AS"/>
</dbReference>
<evidence type="ECO:0000256" key="6">
    <source>
        <dbReference type="SAM" id="MobiDB-lite"/>
    </source>
</evidence>
<evidence type="ECO:0000256" key="5">
    <source>
        <dbReference type="PROSITE-ProRule" id="PRU10141"/>
    </source>
</evidence>
<dbReference type="PANTHER" id="PTHR43289">
    <property type="entry name" value="MITOGEN-ACTIVATED PROTEIN KINASE KINASE KINASE 20-RELATED"/>
    <property type="match status" value="1"/>
</dbReference>
<dbReference type="InterPro" id="IPR000719">
    <property type="entry name" value="Prot_kinase_dom"/>
</dbReference>
<feature type="region of interest" description="Disordered" evidence="6">
    <location>
        <begin position="424"/>
        <end position="449"/>
    </location>
</feature>
<dbReference type="Gene3D" id="3.30.200.20">
    <property type="entry name" value="Phosphorylase Kinase, domain 1"/>
    <property type="match status" value="1"/>
</dbReference>
<feature type="domain" description="Protein kinase" evidence="8">
    <location>
        <begin position="43"/>
        <end position="332"/>
    </location>
</feature>
<dbReference type="CDD" id="cd14014">
    <property type="entry name" value="STKc_PknB_like"/>
    <property type="match status" value="1"/>
</dbReference>
<keyword evidence="7" id="KW-1133">Transmembrane helix</keyword>
<evidence type="ECO:0000256" key="7">
    <source>
        <dbReference type="SAM" id="Phobius"/>
    </source>
</evidence>
<dbReference type="eggNOG" id="COG0515">
    <property type="taxonomic scope" value="Bacteria"/>
</dbReference>
<evidence type="ECO:0000259" key="8">
    <source>
        <dbReference type="PROSITE" id="PS50011"/>
    </source>
</evidence>
<dbReference type="PANTHER" id="PTHR43289:SF6">
    <property type="entry name" value="SERINE_THREONINE-PROTEIN KINASE NEKL-3"/>
    <property type="match status" value="1"/>
</dbReference>
<keyword evidence="9" id="KW-0723">Serine/threonine-protein kinase</keyword>
<dbReference type="InterPro" id="IPR049052">
    <property type="entry name" value="nSTAND1"/>
</dbReference>
<dbReference type="eggNOG" id="COG1672">
    <property type="taxonomic scope" value="Bacteria"/>
</dbReference>
<dbReference type="PROSITE" id="PS50011">
    <property type="entry name" value="PROTEIN_KINASE_DOM"/>
    <property type="match status" value="1"/>
</dbReference>
<evidence type="ECO:0000313" key="10">
    <source>
        <dbReference type="Proteomes" id="UP000001880"/>
    </source>
</evidence>
<name>D0LHU6_HALO1</name>
<dbReference type="Pfam" id="PF20703">
    <property type="entry name" value="nSTAND1"/>
    <property type="match status" value="1"/>
</dbReference>
<dbReference type="HOGENOM" id="CLU_006217_0_0_7"/>
<keyword evidence="7" id="KW-0472">Membrane</keyword>
<keyword evidence="10" id="KW-1185">Reference proteome</keyword>